<sequence length="59" mass="6821">FKNVDRFLAKRLTGGTSMVPSVKTARYDSLRMITKIKSNETSLLKLIYLIHFNLFKDLS</sequence>
<dbReference type="Proteomes" id="UP000789702">
    <property type="component" value="Unassembled WGS sequence"/>
</dbReference>
<gene>
    <name evidence="1" type="ORF">DHETER_LOCUS12605</name>
</gene>
<reference evidence="1" key="1">
    <citation type="submission" date="2021-06" db="EMBL/GenBank/DDBJ databases">
        <authorList>
            <person name="Kallberg Y."/>
            <person name="Tangrot J."/>
            <person name="Rosling A."/>
        </authorList>
    </citation>
    <scope>NUCLEOTIDE SEQUENCE</scope>
    <source>
        <strain evidence="1">IL203A</strain>
    </source>
</reference>
<protein>
    <submittedName>
        <fullName evidence="1">3749_t:CDS:1</fullName>
    </submittedName>
</protein>
<feature type="non-terminal residue" evidence="1">
    <location>
        <position position="59"/>
    </location>
</feature>
<dbReference type="EMBL" id="CAJVPU010031504">
    <property type="protein sequence ID" value="CAG8717100.1"/>
    <property type="molecule type" value="Genomic_DNA"/>
</dbReference>
<proteinExistence type="predicted"/>
<evidence type="ECO:0000313" key="1">
    <source>
        <dbReference type="EMBL" id="CAG8717100.1"/>
    </source>
</evidence>
<organism evidence="1 2">
    <name type="scientific">Dentiscutata heterogama</name>
    <dbReference type="NCBI Taxonomy" id="1316150"/>
    <lineage>
        <taxon>Eukaryota</taxon>
        <taxon>Fungi</taxon>
        <taxon>Fungi incertae sedis</taxon>
        <taxon>Mucoromycota</taxon>
        <taxon>Glomeromycotina</taxon>
        <taxon>Glomeromycetes</taxon>
        <taxon>Diversisporales</taxon>
        <taxon>Gigasporaceae</taxon>
        <taxon>Dentiscutata</taxon>
    </lineage>
</organism>
<comment type="caution">
    <text evidence="1">The sequence shown here is derived from an EMBL/GenBank/DDBJ whole genome shotgun (WGS) entry which is preliminary data.</text>
</comment>
<feature type="non-terminal residue" evidence="1">
    <location>
        <position position="1"/>
    </location>
</feature>
<evidence type="ECO:0000313" key="2">
    <source>
        <dbReference type="Proteomes" id="UP000789702"/>
    </source>
</evidence>
<keyword evidence="2" id="KW-1185">Reference proteome</keyword>
<accession>A0ACA9PPW5</accession>
<name>A0ACA9PPW5_9GLOM</name>